<evidence type="ECO:0000256" key="3">
    <source>
        <dbReference type="ARBA" id="ARBA00022553"/>
    </source>
</evidence>
<dbReference type="GO" id="GO:0046983">
    <property type="term" value="F:protein dimerization activity"/>
    <property type="evidence" value="ECO:0007669"/>
    <property type="project" value="InterPro"/>
</dbReference>
<feature type="transmembrane region" description="Helical" evidence="9">
    <location>
        <begin position="12"/>
        <end position="31"/>
    </location>
</feature>
<evidence type="ECO:0000256" key="9">
    <source>
        <dbReference type="SAM" id="Phobius"/>
    </source>
</evidence>
<gene>
    <name evidence="12" type="ORF">JQS30_00180</name>
</gene>
<keyword evidence="5" id="KW-0547">Nucleotide-binding</keyword>
<dbReference type="KEGG" id="nav:JQS30_00180"/>
<evidence type="ECO:0000256" key="6">
    <source>
        <dbReference type="ARBA" id="ARBA00022777"/>
    </source>
</evidence>
<evidence type="ECO:0000256" key="4">
    <source>
        <dbReference type="ARBA" id="ARBA00022679"/>
    </source>
</evidence>
<keyword evidence="4" id="KW-0808">Transferase</keyword>
<evidence type="ECO:0000259" key="11">
    <source>
        <dbReference type="Pfam" id="PF13796"/>
    </source>
</evidence>
<dbReference type="GO" id="GO:0016020">
    <property type="term" value="C:membrane"/>
    <property type="evidence" value="ECO:0007669"/>
    <property type="project" value="InterPro"/>
</dbReference>
<evidence type="ECO:0000313" key="12">
    <source>
        <dbReference type="EMBL" id="QSB05401.1"/>
    </source>
</evidence>
<keyword evidence="7" id="KW-0067">ATP-binding</keyword>
<feature type="domain" description="Putative sensor" evidence="11">
    <location>
        <begin position="14"/>
        <end position="201"/>
    </location>
</feature>
<protein>
    <recommendedName>
        <fullName evidence="2">histidine kinase</fullName>
        <ecNumber evidence="2">2.7.13.3</ecNumber>
    </recommendedName>
</protein>
<comment type="catalytic activity">
    <reaction evidence="1">
        <text>ATP + protein L-histidine = ADP + protein N-phospho-L-histidine.</text>
        <dbReference type="EC" id="2.7.13.3"/>
    </reaction>
</comment>
<keyword evidence="6" id="KW-0418">Kinase</keyword>
<keyword evidence="8" id="KW-0902">Two-component regulatory system</keyword>
<organism evidence="12 13">
    <name type="scientific">Natronoglycomyces albus</name>
    <dbReference type="NCBI Taxonomy" id="2811108"/>
    <lineage>
        <taxon>Bacteria</taxon>
        <taxon>Bacillati</taxon>
        <taxon>Actinomycetota</taxon>
        <taxon>Actinomycetes</taxon>
        <taxon>Glycomycetales</taxon>
        <taxon>Glycomycetaceae</taxon>
        <taxon>Natronoglycomyces</taxon>
    </lineage>
</organism>
<dbReference type="Gene3D" id="1.20.5.1930">
    <property type="match status" value="1"/>
</dbReference>
<dbReference type="Pfam" id="PF07730">
    <property type="entry name" value="HisKA_3"/>
    <property type="match status" value="1"/>
</dbReference>
<feature type="transmembrane region" description="Helical" evidence="9">
    <location>
        <begin position="155"/>
        <end position="178"/>
    </location>
</feature>
<dbReference type="InterPro" id="IPR011712">
    <property type="entry name" value="Sig_transdc_His_kin_sub3_dim/P"/>
</dbReference>
<name>A0A895XHU6_9ACTN</name>
<dbReference type="Gene3D" id="3.30.565.10">
    <property type="entry name" value="Histidine kinase-like ATPase, C-terminal domain"/>
    <property type="match status" value="1"/>
</dbReference>
<feature type="transmembrane region" description="Helical" evidence="9">
    <location>
        <begin position="124"/>
        <end position="143"/>
    </location>
</feature>
<dbReference type="AlphaFoldDB" id="A0A895XHU6"/>
<keyword evidence="9" id="KW-0812">Transmembrane</keyword>
<dbReference type="InterPro" id="IPR050482">
    <property type="entry name" value="Sensor_HK_TwoCompSys"/>
</dbReference>
<dbReference type="PANTHER" id="PTHR24421:SF10">
    <property type="entry name" value="NITRATE_NITRITE SENSOR PROTEIN NARQ"/>
    <property type="match status" value="1"/>
</dbReference>
<dbReference type="Pfam" id="PF13796">
    <property type="entry name" value="Sensor"/>
    <property type="match status" value="1"/>
</dbReference>
<keyword evidence="13" id="KW-1185">Reference proteome</keyword>
<dbReference type="GO" id="GO:0005524">
    <property type="term" value="F:ATP binding"/>
    <property type="evidence" value="ECO:0007669"/>
    <property type="project" value="UniProtKB-KW"/>
</dbReference>
<dbReference type="Proteomes" id="UP000662939">
    <property type="component" value="Chromosome"/>
</dbReference>
<dbReference type="GO" id="GO:0000155">
    <property type="term" value="F:phosphorelay sensor kinase activity"/>
    <property type="evidence" value="ECO:0007669"/>
    <property type="project" value="InterPro"/>
</dbReference>
<evidence type="ECO:0000259" key="10">
    <source>
        <dbReference type="Pfam" id="PF07730"/>
    </source>
</evidence>
<evidence type="ECO:0000256" key="5">
    <source>
        <dbReference type="ARBA" id="ARBA00022741"/>
    </source>
</evidence>
<feature type="transmembrane region" description="Helical" evidence="9">
    <location>
        <begin position="37"/>
        <end position="56"/>
    </location>
</feature>
<evidence type="ECO:0000256" key="8">
    <source>
        <dbReference type="ARBA" id="ARBA00023012"/>
    </source>
</evidence>
<dbReference type="InterPro" id="IPR025828">
    <property type="entry name" value="Put_sensor_dom"/>
</dbReference>
<proteinExistence type="predicted"/>
<evidence type="ECO:0000256" key="1">
    <source>
        <dbReference type="ARBA" id="ARBA00000085"/>
    </source>
</evidence>
<dbReference type="SUPFAM" id="SSF55874">
    <property type="entry name" value="ATPase domain of HSP90 chaperone/DNA topoisomerase II/histidine kinase"/>
    <property type="match status" value="1"/>
</dbReference>
<sequence>MKPIIHRLGRETAYLLATFPVAVIAFTLVMGGVSLGMLTLVIGVGVVVFVGVHWVARGFAATCLISMRAILGQETPDPSHSRPPQAASPLRRLLHPLFDRQSWLNLLWCVINFPLSLVTAFLTIVSWCVALSLLAFPLYGWILNRSPNSNPTIPALWLGLGDSIAITTALYFVVGLLFAVALPWLIHAMAILQSGLSRVLLTSFGTMQERLETLTESRAAATSAEAIALRRLERDIHDGPQQRLVYLGMELSRLKRNLKQDPDNADKALDKAIIETRDTLNELRALSQGIAPPVLTDRGLNAALSALASRSTVPVDIELDPAERYEAPIENAVYFVAAEALTNISKHSQALQASLVLTRTNAGKLQVCVGDNGIGGAHVRKGHGLQGLTDRVRAVDGSLTISSPEGGPTFIVAQIPCE</sequence>
<keyword evidence="9" id="KW-0472">Membrane</keyword>
<dbReference type="InterPro" id="IPR036890">
    <property type="entry name" value="HATPase_C_sf"/>
</dbReference>
<reference evidence="12" key="1">
    <citation type="submission" date="2021-02" db="EMBL/GenBank/DDBJ databases">
        <title>Natronoglycomyces albus gen. nov., sp. nov, a haloalkaliphilic actinobacterium from a soda solonchak soil.</title>
        <authorList>
            <person name="Sorokin D.Y."/>
            <person name="Khijniak T.V."/>
            <person name="Zakharycheva A.P."/>
            <person name="Boueva O.V."/>
            <person name="Ariskina E.V."/>
            <person name="Hahnke R.L."/>
            <person name="Bunk B."/>
            <person name="Sproer C."/>
            <person name="Schumann P."/>
            <person name="Evtushenko L.I."/>
            <person name="Kublanov I.V."/>
        </authorList>
    </citation>
    <scope>NUCLEOTIDE SEQUENCE</scope>
    <source>
        <strain evidence="12">DSM 106290</strain>
    </source>
</reference>
<dbReference type="EC" id="2.7.13.3" evidence="2"/>
<dbReference type="RefSeq" id="WP_213171409.1">
    <property type="nucleotide sequence ID" value="NZ_CP070496.1"/>
</dbReference>
<evidence type="ECO:0000256" key="2">
    <source>
        <dbReference type="ARBA" id="ARBA00012438"/>
    </source>
</evidence>
<evidence type="ECO:0000256" key="7">
    <source>
        <dbReference type="ARBA" id="ARBA00022840"/>
    </source>
</evidence>
<dbReference type="PANTHER" id="PTHR24421">
    <property type="entry name" value="NITRATE/NITRITE SENSOR PROTEIN NARX-RELATED"/>
    <property type="match status" value="1"/>
</dbReference>
<dbReference type="EMBL" id="CP070496">
    <property type="protein sequence ID" value="QSB05401.1"/>
    <property type="molecule type" value="Genomic_DNA"/>
</dbReference>
<feature type="domain" description="Signal transduction histidine kinase subgroup 3 dimerisation and phosphoacceptor" evidence="10">
    <location>
        <begin position="230"/>
        <end position="294"/>
    </location>
</feature>
<evidence type="ECO:0000313" key="13">
    <source>
        <dbReference type="Proteomes" id="UP000662939"/>
    </source>
</evidence>
<accession>A0A895XHU6</accession>
<keyword evidence="9" id="KW-1133">Transmembrane helix</keyword>
<dbReference type="CDD" id="cd16917">
    <property type="entry name" value="HATPase_UhpB-NarQ-NarX-like"/>
    <property type="match status" value="1"/>
</dbReference>
<keyword evidence="3" id="KW-0597">Phosphoprotein</keyword>